<dbReference type="RefSeq" id="WP_007270309.1">
    <property type="nucleotide sequence ID" value="NZ_AOCK01000003.1"/>
</dbReference>
<dbReference type="Proteomes" id="UP000012015">
    <property type="component" value="Unassembled WGS sequence"/>
</dbReference>
<dbReference type="Gene3D" id="2.60.40.2700">
    <property type="match status" value="5"/>
</dbReference>
<evidence type="ECO:0000313" key="3">
    <source>
        <dbReference type="Proteomes" id="UP000012015"/>
    </source>
</evidence>
<evidence type="ECO:0000256" key="1">
    <source>
        <dbReference type="SAM" id="SignalP"/>
    </source>
</evidence>
<accession>M7MVP9</accession>
<organism evidence="2 3">
    <name type="scientific">Paeniglutamicibacter gangotriensis Lz1y</name>
    <dbReference type="NCBI Taxonomy" id="1276920"/>
    <lineage>
        <taxon>Bacteria</taxon>
        <taxon>Bacillati</taxon>
        <taxon>Actinomycetota</taxon>
        <taxon>Actinomycetes</taxon>
        <taxon>Micrococcales</taxon>
        <taxon>Micrococcaceae</taxon>
        <taxon>Paeniglutamicibacter</taxon>
    </lineage>
</organism>
<evidence type="ECO:0000313" key="2">
    <source>
        <dbReference type="EMBL" id="EMQ99121.1"/>
    </source>
</evidence>
<gene>
    <name evidence="2" type="ORF">ADIAG_01111</name>
</gene>
<reference evidence="2 3" key="1">
    <citation type="journal article" date="2013" name="Genome Announc.">
        <title>Draft Genome Sequence of Arthrobacter gangotriensis Strain Lz1yT, Isolated from a Penguin Rookery Soil Sample Collected in Antarctica, near the Indian Station Dakshin Gangotri.</title>
        <authorList>
            <person name="Shivaji S."/>
            <person name="Ara S."/>
            <person name="Bandi S."/>
            <person name="Singh A."/>
            <person name="Kumar Pinnaka A."/>
        </authorList>
    </citation>
    <scope>NUCLEOTIDE SEQUENCE [LARGE SCALE GENOMIC DNA]</scope>
    <source>
        <strain evidence="2 3">Lz1y</strain>
    </source>
</reference>
<dbReference type="EMBL" id="AOCK01000003">
    <property type="protein sequence ID" value="EMQ99121.1"/>
    <property type="molecule type" value="Genomic_DNA"/>
</dbReference>
<feature type="chain" id="PRO_5004081619" evidence="1">
    <location>
        <begin position="36"/>
        <end position="635"/>
    </location>
</feature>
<dbReference type="PATRIC" id="fig|1276920.7.peg.1106"/>
<dbReference type="eggNOG" id="COG3391">
    <property type="taxonomic scope" value="Bacteria"/>
</dbReference>
<keyword evidence="3" id="KW-1185">Reference proteome</keyword>
<dbReference type="STRING" id="1276920.ADIAG_01111"/>
<dbReference type="AlphaFoldDB" id="M7MVP9"/>
<keyword evidence="1" id="KW-0732">Signal</keyword>
<sequence>MIEVRPRWAKTVLAAVSATALVLGLGMGLGAPAAAAPVAVTAVPAAVEADDGSQMRFKGNPDPEGFFCPDQPVTAGELGDYWQWEPTAAPQLVYQWYRDDTPIAGARTDEYWVQGVDLGHRLWVEVIAQPLFSNTGAVTTRAVGTKKEVKPCATYPVAPGYASVGGSSVVGGTVEIDGHISPGVHVDYYWTRVGDGQLISTASRLRLGLEHYDQEFSLRAVFTKQGAWPVERIYQTFGVSPADLVAKSESTITGALRTGAKLTVKDGKFNVAGVHLDHFQWHRNGQPIKGATGRSYTLTHADAGKRMYVTMEAFAHGYTNISTWAGETTTVSGGSLLAKGKPTISGTASAGLAVAVTKGSWNFAPTSYSYQWYRSGKAIKGATKPTYKLTGTDVGRKITAKVSAKRYGYKTGSVTTAARTVSSAAIKPVGKPKISGTIRRGSTVMATKGSWNITPTSYAYQWYRSGKAIKGATKPKYKITTTDIGRKITAKVSAKRHGFRTGSATTAARTAAGTAFKSVGRPKISGTKKVGYTLTAKPGIASPQATSYSYQWYRDGKAIKGATKKAYKLRAADEGSDMTVKVAAKRAHYSSTSRTSHTAVVAWGPAPDSGGSGGHSSGKAPNRCYYPGGRDFYYC</sequence>
<comment type="caution">
    <text evidence="2">The sequence shown here is derived from an EMBL/GenBank/DDBJ whole genome shotgun (WGS) entry which is preliminary data.</text>
</comment>
<proteinExistence type="predicted"/>
<feature type="signal peptide" evidence="1">
    <location>
        <begin position="1"/>
        <end position="35"/>
    </location>
</feature>
<protein>
    <submittedName>
        <fullName evidence="2">Uncharacterized protein</fullName>
    </submittedName>
</protein>
<name>M7MVP9_9MICC</name>